<dbReference type="EMBL" id="QCYH01000002">
    <property type="protein sequence ID" value="PVA11055.1"/>
    <property type="molecule type" value="Genomic_DNA"/>
</dbReference>
<name>A0A2T7G9G7_9RHOB</name>
<evidence type="ECO:0000313" key="1">
    <source>
        <dbReference type="EMBL" id="PVA11055.1"/>
    </source>
</evidence>
<dbReference type="PANTHER" id="PTHR19288:SF90">
    <property type="entry name" value="OS08G0542600 PROTEIN"/>
    <property type="match status" value="1"/>
</dbReference>
<reference evidence="1 2" key="1">
    <citation type="submission" date="2018-04" db="EMBL/GenBank/DDBJ databases">
        <title>Pelagivirga bohaiensis gen. nov., sp. nov., a bacterium isolated from the Bohai Sea.</title>
        <authorList>
            <person name="Ji X."/>
        </authorList>
    </citation>
    <scope>NUCLEOTIDE SEQUENCE [LARGE SCALE GENOMIC DNA]</scope>
    <source>
        <strain evidence="1 2">BH-SD19</strain>
    </source>
</reference>
<dbReference type="Gene3D" id="3.40.50.1000">
    <property type="entry name" value="HAD superfamily/HAD-like"/>
    <property type="match status" value="2"/>
</dbReference>
<dbReference type="PANTHER" id="PTHR19288">
    <property type="entry name" value="4-NITROPHENYLPHOSPHATASE-RELATED"/>
    <property type="match status" value="1"/>
</dbReference>
<organism evidence="1 2">
    <name type="scientific">Pelagivirga sediminicola</name>
    <dbReference type="NCBI Taxonomy" id="2170575"/>
    <lineage>
        <taxon>Bacteria</taxon>
        <taxon>Pseudomonadati</taxon>
        <taxon>Pseudomonadota</taxon>
        <taxon>Alphaproteobacteria</taxon>
        <taxon>Rhodobacterales</taxon>
        <taxon>Paracoccaceae</taxon>
        <taxon>Pelagivirga</taxon>
    </lineage>
</organism>
<keyword evidence="2" id="KW-1185">Reference proteome</keyword>
<dbReference type="InterPro" id="IPR036412">
    <property type="entry name" value="HAD-like_sf"/>
</dbReference>
<dbReference type="SUPFAM" id="SSF56784">
    <property type="entry name" value="HAD-like"/>
    <property type="match status" value="1"/>
</dbReference>
<dbReference type="GO" id="GO:0005737">
    <property type="term" value="C:cytoplasm"/>
    <property type="evidence" value="ECO:0007669"/>
    <property type="project" value="TreeGrafter"/>
</dbReference>
<gene>
    <name evidence="1" type="ORF">DC366_04600</name>
</gene>
<dbReference type="InterPro" id="IPR006357">
    <property type="entry name" value="HAD-SF_hydro_IIA"/>
</dbReference>
<dbReference type="OrthoDB" id="148966at2"/>
<dbReference type="Pfam" id="PF13242">
    <property type="entry name" value="Hydrolase_like"/>
    <property type="match status" value="1"/>
</dbReference>
<dbReference type="RefSeq" id="WP_108691029.1">
    <property type="nucleotide sequence ID" value="NZ_QCYH01000002.1"/>
</dbReference>
<dbReference type="AlphaFoldDB" id="A0A2T7G9G7"/>
<proteinExistence type="predicted"/>
<dbReference type="InterPro" id="IPR023214">
    <property type="entry name" value="HAD_sf"/>
</dbReference>
<dbReference type="Pfam" id="PF13344">
    <property type="entry name" value="Hydrolase_6"/>
    <property type="match status" value="1"/>
</dbReference>
<accession>A0A2T7G9G7</accession>
<sequence length="294" mass="31694">MLSAPKIFDRYEQIRPRLPSAPPRSGTQNITALTDIASDAAAFVFDAFGVLNVGDTLIEGADRRLDELRALNCQIRILTNAASYDRAGAVTKFANLGINIAPDEIITSRDAALGSVTPGLWGAIAAPEDGLQDIGQDVLRLGDDPRAYDRVDGFLFLSSSGWTDARQALLQASLSVRDRPVLIANADLVAPRDDGFSLEPGHYGHLLLDGGAGQVRFFGKPFPEVYDLVEATLSGTARDRIVMCGDTLHTDILGAAARGWRTVLVARDGLFAGHDTADFCDRAALHPDWRLPRI</sequence>
<evidence type="ECO:0000313" key="2">
    <source>
        <dbReference type="Proteomes" id="UP000244446"/>
    </source>
</evidence>
<comment type="caution">
    <text evidence="1">The sequence shown here is derived from an EMBL/GenBank/DDBJ whole genome shotgun (WGS) entry which is preliminary data.</text>
</comment>
<dbReference type="GO" id="GO:0016791">
    <property type="term" value="F:phosphatase activity"/>
    <property type="evidence" value="ECO:0007669"/>
    <property type="project" value="TreeGrafter"/>
</dbReference>
<dbReference type="Proteomes" id="UP000244446">
    <property type="component" value="Unassembled WGS sequence"/>
</dbReference>
<protein>
    <submittedName>
        <fullName evidence="1">Haloacid dehalogenase</fullName>
    </submittedName>
</protein>